<reference evidence="8 9" key="1">
    <citation type="submission" date="2019-04" db="EMBL/GenBank/DDBJ databases">
        <authorList>
            <consortium name="Wellcome Sanger Institute Data Sharing"/>
        </authorList>
    </citation>
    <scope>NUCLEOTIDE SEQUENCE [LARGE SCALE GENOMIC DNA]</scope>
</reference>
<sequence length="571" mass="62162">MPELTDNSAEAQPLKEESNAIPPGKVEEEYQEGRRFAHLSRWRTAAFFLSLFLCLTVVFAFSFIIPCPVRPVYLRIWNQTYADAATYNFLAVEDANKDKILDVVFVLKASVGSLNTSCTSEDSPCLFFSAAAGTNGQTLWERALTPEFHWAQCGLRGLGGMDTGCLIAHSQQLTAIDKHTGTILWQQPHLPSFSSQLPVLMVPDLDGDGLGDLVLVGPGPTQTKLRIVSSKMGSLIGSDVVLDSTKTFKHLMHTTASGSHYLLFQTGSGLYAQALWKVAAQARAGSEAGLKRDQVWEKKANDTTGQVLLYSSESLQQVVQIPKESRSPNLLLVSAGSVELVDGDRLQSLWRVNISRVLSEPTTGYFNKDDVPDVVIEDDSDGGTKRVMILDGNSGALLWDMILLIRPNTPVPTSIRTIHTISVFVFWGEMPSQQNSSSTSRKDRFIYMLHPQQPCAVLENSAGTEHIVSFRTTLLERGRHACFITLMGSEGAGQDGLENGVMLTKRKLKEDVPSSRVCWLGDASGLERRAVSSGGSPGSNSAAPPCLTSLLRSTSHSTKVSKRLGQASSSL</sequence>
<evidence type="ECO:0000313" key="9">
    <source>
        <dbReference type="Proteomes" id="UP000694397"/>
    </source>
</evidence>
<feature type="compositionally biased region" description="Polar residues" evidence="5">
    <location>
        <begin position="1"/>
        <end position="10"/>
    </location>
</feature>
<dbReference type="InterPro" id="IPR028994">
    <property type="entry name" value="Integrin_alpha_N"/>
</dbReference>
<dbReference type="InterPro" id="IPR055409">
    <property type="entry name" value="Beta-prop_FAM234A_B"/>
</dbReference>
<keyword evidence="9" id="KW-1185">Reference proteome</keyword>
<dbReference type="Ensembl" id="ENSSFOT00015050936.1">
    <property type="protein sequence ID" value="ENSSFOP00015079331.1"/>
    <property type="gene ID" value="ENSSFOG00015025480.1"/>
</dbReference>
<proteinExistence type="predicted"/>
<protein>
    <recommendedName>
        <fullName evidence="7">FAM234A/B beta-propeller domain-containing protein</fullName>
    </recommendedName>
</protein>
<evidence type="ECO:0000256" key="1">
    <source>
        <dbReference type="ARBA" id="ARBA00004167"/>
    </source>
</evidence>
<organism evidence="8 9">
    <name type="scientific">Scleropages formosus</name>
    <name type="common">Asian bonytongue</name>
    <name type="synonym">Osteoglossum formosum</name>
    <dbReference type="NCBI Taxonomy" id="113540"/>
    <lineage>
        <taxon>Eukaryota</taxon>
        <taxon>Metazoa</taxon>
        <taxon>Chordata</taxon>
        <taxon>Craniata</taxon>
        <taxon>Vertebrata</taxon>
        <taxon>Euteleostomi</taxon>
        <taxon>Actinopterygii</taxon>
        <taxon>Neopterygii</taxon>
        <taxon>Teleostei</taxon>
        <taxon>Osteoglossocephala</taxon>
        <taxon>Osteoglossomorpha</taxon>
        <taxon>Osteoglossiformes</taxon>
        <taxon>Osteoglossidae</taxon>
        <taxon>Scleropages</taxon>
    </lineage>
</organism>
<evidence type="ECO:0000256" key="5">
    <source>
        <dbReference type="SAM" id="MobiDB-lite"/>
    </source>
</evidence>
<keyword evidence="4 6" id="KW-0472">Membrane</keyword>
<dbReference type="AlphaFoldDB" id="A0A8C9WVH2"/>
<evidence type="ECO:0000256" key="6">
    <source>
        <dbReference type="SAM" id="Phobius"/>
    </source>
</evidence>
<dbReference type="InterPro" id="IPR045232">
    <property type="entry name" value="FAM234"/>
</dbReference>
<evidence type="ECO:0000256" key="3">
    <source>
        <dbReference type="ARBA" id="ARBA00022989"/>
    </source>
</evidence>
<evidence type="ECO:0000256" key="2">
    <source>
        <dbReference type="ARBA" id="ARBA00022692"/>
    </source>
</evidence>
<feature type="compositionally biased region" description="Low complexity" evidence="5">
    <location>
        <begin position="531"/>
        <end position="548"/>
    </location>
</feature>
<dbReference type="OrthoDB" id="6364780at2759"/>
<dbReference type="Proteomes" id="UP000694397">
    <property type="component" value="Chromosome 8"/>
</dbReference>
<comment type="subcellular location">
    <subcellularLocation>
        <location evidence="1">Membrane</location>
        <topology evidence="1">Single-pass membrane protein</topology>
    </subcellularLocation>
</comment>
<gene>
    <name evidence="8" type="primary">LOC108941538</name>
</gene>
<evidence type="ECO:0000313" key="8">
    <source>
        <dbReference type="Ensembl" id="ENSSFOP00015079331.1"/>
    </source>
</evidence>
<name>A0A8C9WVH2_SCLFO</name>
<reference evidence="8" key="3">
    <citation type="submission" date="2025-09" db="UniProtKB">
        <authorList>
            <consortium name="Ensembl"/>
        </authorList>
    </citation>
    <scope>IDENTIFICATION</scope>
</reference>
<keyword evidence="2 6" id="KW-0812">Transmembrane</keyword>
<dbReference type="Pfam" id="PF23727">
    <property type="entry name" value="Beta-prop_FAM234A_B"/>
    <property type="match status" value="1"/>
</dbReference>
<accession>A0A8C9WVH2</accession>
<dbReference type="GO" id="GO:0016020">
    <property type="term" value="C:membrane"/>
    <property type="evidence" value="ECO:0007669"/>
    <property type="project" value="UniProtKB-SubCell"/>
</dbReference>
<keyword evidence="3 6" id="KW-1133">Transmembrane helix</keyword>
<dbReference type="GeneTree" id="ENSGT00530000063694"/>
<dbReference type="PANTHER" id="PTHR21419">
    <property type="match status" value="1"/>
</dbReference>
<dbReference type="SUPFAM" id="SSF69318">
    <property type="entry name" value="Integrin alpha N-terminal domain"/>
    <property type="match status" value="1"/>
</dbReference>
<feature type="transmembrane region" description="Helical" evidence="6">
    <location>
        <begin position="44"/>
        <end position="65"/>
    </location>
</feature>
<evidence type="ECO:0000259" key="7">
    <source>
        <dbReference type="Pfam" id="PF23727"/>
    </source>
</evidence>
<feature type="domain" description="FAM234A/B beta-propeller" evidence="7">
    <location>
        <begin position="77"/>
        <end position="524"/>
    </location>
</feature>
<evidence type="ECO:0000256" key="4">
    <source>
        <dbReference type="ARBA" id="ARBA00023136"/>
    </source>
</evidence>
<dbReference type="PANTHER" id="PTHR21419:SF7">
    <property type="entry name" value="PROTEIN FAM234A"/>
    <property type="match status" value="1"/>
</dbReference>
<feature type="region of interest" description="Disordered" evidence="5">
    <location>
        <begin position="1"/>
        <end position="24"/>
    </location>
</feature>
<reference evidence="8" key="2">
    <citation type="submission" date="2025-08" db="UniProtKB">
        <authorList>
            <consortium name="Ensembl"/>
        </authorList>
    </citation>
    <scope>IDENTIFICATION</scope>
</reference>
<feature type="region of interest" description="Disordered" evidence="5">
    <location>
        <begin position="529"/>
        <end position="548"/>
    </location>
</feature>